<dbReference type="SUPFAM" id="SSF52540">
    <property type="entry name" value="P-loop containing nucleoside triphosphate hydrolases"/>
    <property type="match status" value="1"/>
</dbReference>
<protein>
    <submittedName>
        <fullName evidence="7">Guanylate kinase</fullName>
    </submittedName>
</protein>
<dbReference type="Pfam" id="PF00625">
    <property type="entry name" value="Guanylate_kin"/>
    <property type="match status" value="1"/>
</dbReference>
<sequence length="186" mass="20829">MEKRVIVLMGPAGAGKSSVASYIKEKWQVPQVITHTTRAKRQGEEDGRDYYFESDQSFAQNHYLESVHYGGHQYGSSMEGLERAFEKKALVSIVLDTKGASTYRKILGDEAWLWYITTSDPAKLKKRLVARGDSKEAIEKRLTSAEFQRDLALPADLEGVATVIKNDDWTETKARIDDLVAGALKS</sequence>
<comment type="caution">
    <text evidence="7">The sequence shown here is derived from an EMBL/GenBank/DDBJ whole genome shotgun (WGS) entry which is preliminary data.</text>
</comment>
<dbReference type="PANTHER" id="PTHR23117">
    <property type="entry name" value="GUANYLATE KINASE-RELATED"/>
    <property type="match status" value="1"/>
</dbReference>
<comment type="similarity">
    <text evidence="2">Belongs to the guanylate kinase family.</text>
</comment>
<keyword evidence="4 7" id="KW-0418">Kinase</keyword>
<dbReference type="Proteomes" id="UP001519503">
    <property type="component" value="Unassembled WGS sequence"/>
</dbReference>
<dbReference type="SMART" id="SM00072">
    <property type="entry name" value="GuKc"/>
    <property type="match status" value="1"/>
</dbReference>
<name>A0ABS5QZF3_9LACO</name>
<evidence type="ECO:0000313" key="7">
    <source>
        <dbReference type="EMBL" id="MBS9337287.1"/>
    </source>
</evidence>
<evidence type="ECO:0000256" key="5">
    <source>
        <dbReference type="ARBA" id="ARBA00048594"/>
    </source>
</evidence>
<evidence type="ECO:0000256" key="1">
    <source>
        <dbReference type="ARBA" id="ARBA00003531"/>
    </source>
</evidence>
<dbReference type="RefSeq" id="WP_213821070.1">
    <property type="nucleotide sequence ID" value="NZ_JAAMFL010000004.1"/>
</dbReference>
<keyword evidence="3" id="KW-0808">Transferase</keyword>
<dbReference type="GO" id="GO:0016301">
    <property type="term" value="F:kinase activity"/>
    <property type="evidence" value="ECO:0007669"/>
    <property type="project" value="UniProtKB-KW"/>
</dbReference>
<evidence type="ECO:0000256" key="2">
    <source>
        <dbReference type="ARBA" id="ARBA00005790"/>
    </source>
</evidence>
<dbReference type="InterPro" id="IPR008144">
    <property type="entry name" value="Guanylate_kin-like_dom"/>
</dbReference>
<evidence type="ECO:0000259" key="6">
    <source>
        <dbReference type="PROSITE" id="PS50052"/>
    </source>
</evidence>
<keyword evidence="8" id="KW-1185">Reference proteome</keyword>
<dbReference type="Gene3D" id="3.40.50.300">
    <property type="entry name" value="P-loop containing nucleotide triphosphate hydrolases"/>
    <property type="match status" value="1"/>
</dbReference>
<feature type="domain" description="Guanylate kinase-like" evidence="6">
    <location>
        <begin position="3"/>
        <end position="181"/>
    </location>
</feature>
<organism evidence="7 8">
    <name type="scientific">Fructobacillus parabroussonetiae</name>
    <dbReference type="NCBI Taxonomy" id="2713174"/>
    <lineage>
        <taxon>Bacteria</taxon>
        <taxon>Bacillati</taxon>
        <taxon>Bacillota</taxon>
        <taxon>Bacilli</taxon>
        <taxon>Lactobacillales</taxon>
        <taxon>Lactobacillaceae</taxon>
        <taxon>Fructobacillus</taxon>
    </lineage>
</organism>
<dbReference type="EMBL" id="JAAMFL010000004">
    <property type="protein sequence ID" value="MBS9337287.1"/>
    <property type="molecule type" value="Genomic_DNA"/>
</dbReference>
<dbReference type="PROSITE" id="PS50052">
    <property type="entry name" value="GUANYLATE_KINASE_2"/>
    <property type="match status" value="1"/>
</dbReference>
<comment type="function">
    <text evidence="1">Essential for recycling GMP and indirectly, cGMP.</text>
</comment>
<evidence type="ECO:0000313" key="8">
    <source>
        <dbReference type="Proteomes" id="UP001519503"/>
    </source>
</evidence>
<gene>
    <name evidence="7" type="ORF">G6R30_02245</name>
</gene>
<reference evidence="7 8" key="1">
    <citation type="submission" date="2020-02" db="EMBL/GenBank/DDBJ databases">
        <title>Fructobacillus sp. isolated from paper mulberry of Taiwan.</title>
        <authorList>
            <person name="Lin S.-T."/>
        </authorList>
    </citation>
    <scope>NUCLEOTIDE SEQUENCE [LARGE SCALE GENOMIC DNA]</scope>
    <source>
        <strain evidence="7 8">S1-1</strain>
    </source>
</reference>
<dbReference type="InterPro" id="IPR027417">
    <property type="entry name" value="P-loop_NTPase"/>
</dbReference>
<evidence type="ECO:0000256" key="3">
    <source>
        <dbReference type="ARBA" id="ARBA00022679"/>
    </source>
</evidence>
<dbReference type="PANTHER" id="PTHR23117:SF13">
    <property type="entry name" value="GUANYLATE KINASE"/>
    <property type="match status" value="1"/>
</dbReference>
<proteinExistence type="inferred from homology"/>
<accession>A0ABS5QZF3</accession>
<dbReference type="InterPro" id="IPR008145">
    <property type="entry name" value="GK/Ca_channel_bsu"/>
</dbReference>
<evidence type="ECO:0000256" key="4">
    <source>
        <dbReference type="ARBA" id="ARBA00022777"/>
    </source>
</evidence>
<comment type="catalytic activity">
    <reaction evidence="5">
        <text>GMP + ATP = GDP + ADP</text>
        <dbReference type="Rhea" id="RHEA:20780"/>
        <dbReference type="ChEBI" id="CHEBI:30616"/>
        <dbReference type="ChEBI" id="CHEBI:58115"/>
        <dbReference type="ChEBI" id="CHEBI:58189"/>
        <dbReference type="ChEBI" id="CHEBI:456216"/>
        <dbReference type="EC" id="2.7.4.8"/>
    </reaction>
</comment>